<dbReference type="Pfam" id="PF00884">
    <property type="entry name" value="Sulfatase"/>
    <property type="match status" value="1"/>
</dbReference>
<gene>
    <name evidence="8" type="ORF">SAMN04488108_2495</name>
</gene>
<dbReference type="InterPro" id="IPR024607">
    <property type="entry name" value="Sulfatase_CS"/>
</dbReference>
<evidence type="ECO:0000256" key="5">
    <source>
        <dbReference type="ARBA" id="ARBA00022801"/>
    </source>
</evidence>
<feature type="domain" description="Sulfatase N-terminal" evidence="7">
    <location>
        <begin position="28"/>
        <end position="377"/>
    </location>
</feature>
<evidence type="ECO:0000256" key="4">
    <source>
        <dbReference type="ARBA" id="ARBA00022729"/>
    </source>
</evidence>
<dbReference type="InterPro" id="IPR050738">
    <property type="entry name" value="Sulfatase"/>
</dbReference>
<evidence type="ECO:0000256" key="3">
    <source>
        <dbReference type="ARBA" id="ARBA00022723"/>
    </source>
</evidence>
<dbReference type="Gene3D" id="3.40.720.10">
    <property type="entry name" value="Alkaline Phosphatase, subunit A"/>
    <property type="match status" value="1"/>
</dbReference>
<dbReference type="STRING" id="1073327.SAMN04488108_2495"/>
<comment type="cofactor">
    <cofactor evidence="1">
        <name>Ca(2+)</name>
        <dbReference type="ChEBI" id="CHEBI:29108"/>
    </cofactor>
</comment>
<dbReference type="PANTHER" id="PTHR42693">
    <property type="entry name" value="ARYLSULFATASE FAMILY MEMBER"/>
    <property type="match status" value="1"/>
</dbReference>
<dbReference type="AlphaFoldDB" id="A0A1M7ZDS0"/>
<dbReference type="InterPro" id="IPR017850">
    <property type="entry name" value="Alkaline_phosphatase_core_sf"/>
</dbReference>
<dbReference type="CDD" id="cd16144">
    <property type="entry name" value="ARS_like"/>
    <property type="match status" value="1"/>
</dbReference>
<evidence type="ECO:0000256" key="2">
    <source>
        <dbReference type="ARBA" id="ARBA00008779"/>
    </source>
</evidence>
<dbReference type="GO" id="GO:0004065">
    <property type="term" value="F:arylsulfatase activity"/>
    <property type="evidence" value="ECO:0007669"/>
    <property type="project" value="TreeGrafter"/>
</dbReference>
<protein>
    <submittedName>
        <fullName evidence="8">Arylsulfatase A</fullName>
    </submittedName>
</protein>
<keyword evidence="5" id="KW-0378">Hydrolase</keyword>
<dbReference type="Gene3D" id="3.30.1120.10">
    <property type="match status" value="1"/>
</dbReference>
<evidence type="ECO:0000259" key="7">
    <source>
        <dbReference type="Pfam" id="PF00884"/>
    </source>
</evidence>
<dbReference type="PROSITE" id="PS00523">
    <property type="entry name" value="SULFATASE_1"/>
    <property type="match status" value="1"/>
</dbReference>
<reference evidence="9" key="1">
    <citation type="submission" date="2016-12" db="EMBL/GenBank/DDBJ databases">
        <authorList>
            <person name="Varghese N."/>
            <person name="Submissions S."/>
        </authorList>
    </citation>
    <scope>NUCLEOTIDE SEQUENCE [LARGE SCALE GENOMIC DNA]</scope>
    <source>
        <strain evidence="9">DSM 25035</strain>
    </source>
</reference>
<keyword evidence="4" id="KW-0732">Signal</keyword>
<organism evidence="8 9">
    <name type="scientific">Algoriphagus zhangzhouensis</name>
    <dbReference type="NCBI Taxonomy" id="1073327"/>
    <lineage>
        <taxon>Bacteria</taxon>
        <taxon>Pseudomonadati</taxon>
        <taxon>Bacteroidota</taxon>
        <taxon>Cytophagia</taxon>
        <taxon>Cytophagales</taxon>
        <taxon>Cyclobacteriaceae</taxon>
        <taxon>Algoriphagus</taxon>
    </lineage>
</organism>
<evidence type="ECO:0000256" key="1">
    <source>
        <dbReference type="ARBA" id="ARBA00001913"/>
    </source>
</evidence>
<evidence type="ECO:0000256" key="6">
    <source>
        <dbReference type="ARBA" id="ARBA00022837"/>
    </source>
</evidence>
<dbReference type="RefSeq" id="WP_073572128.1">
    <property type="nucleotide sequence ID" value="NZ_FRXN01000003.1"/>
</dbReference>
<dbReference type="EMBL" id="FRXN01000003">
    <property type="protein sequence ID" value="SHO63055.1"/>
    <property type="molecule type" value="Genomic_DNA"/>
</dbReference>
<keyword evidence="9" id="KW-1185">Reference proteome</keyword>
<accession>A0A1M7ZDS0</accession>
<dbReference type="InterPro" id="IPR000917">
    <property type="entry name" value="Sulfatase_N"/>
</dbReference>
<dbReference type="OrthoDB" id="9764377at2"/>
<keyword evidence="6" id="KW-0106">Calcium</keyword>
<name>A0A1M7ZDS0_9BACT</name>
<proteinExistence type="inferred from homology"/>
<evidence type="ECO:0000313" key="9">
    <source>
        <dbReference type="Proteomes" id="UP000184609"/>
    </source>
</evidence>
<keyword evidence="3" id="KW-0479">Metal-binding</keyword>
<sequence length="497" mass="56371">MSSRHTLTVLLLFIVFQIAGFSQQTDKPNIVFFFVDDMGWQDTSVPFYKEVTKLNREYYTPNMEILASEGMKFTQAYAAAVCSPSRVSLITGMNPARHRVTNWTLRKGKSPDPEHPIVTSPNWNLNGLSANPNEELAVYHITLPELLKKEGYKTIHVGKAHFGADQTSGEDPLNLGFDVNIAGHAAGAPGSYYSEKHFSSTWRKGDKIWDVPGLEKYYDQNIFLTEALTLEANQEIENAVKEGKPFYLYMSHYAVHAPWEKDPRYYQKFIDQGLDKFQAAYASMLEGMDKSLGDIMTQLKKLGIDDKTIVVFMSDNGSPSQTPPNLPLRGHKIDPYEGGIRVPMIVKWPGVVAEKSETNDYVIIEDIFPTFLEMAGAKKPEKKSEDGKSFVSILEGKKTNSERPLFWHFPNTYDVPPYSIIRKGDWKLIYQHVDQTFELYKIPNDISETQNLISQNQKKAKELAKKLGRYLKKTQAQMPSINATGESVPYPDEVEIK</sequence>
<dbReference type="SUPFAM" id="SSF53649">
    <property type="entry name" value="Alkaline phosphatase-like"/>
    <property type="match status" value="1"/>
</dbReference>
<evidence type="ECO:0000313" key="8">
    <source>
        <dbReference type="EMBL" id="SHO63055.1"/>
    </source>
</evidence>
<comment type="similarity">
    <text evidence="2">Belongs to the sulfatase family.</text>
</comment>
<dbReference type="PANTHER" id="PTHR42693:SF42">
    <property type="entry name" value="ARYLSULFATASE G"/>
    <property type="match status" value="1"/>
</dbReference>
<dbReference type="Proteomes" id="UP000184609">
    <property type="component" value="Unassembled WGS sequence"/>
</dbReference>
<dbReference type="GO" id="GO:0046872">
    <property type="term" value="F:metal ion binding"/>
    <property type="evidence" value="ECO:0007669"/>
    <property type="project" value="UniProtKB-KW"/>
</dbReference>